<name>T1BUL1_9ZZZZ</name>
<feature type="non-terminal residue" evidence="7">
    <location>
        <position position="1"/>
    </location>
</feature>
<dbReference type="InterPro" id="IPR013763">
    <property type="entry name" value="Cyclin-like_dom"/>
</dbReference>
<proteinExistence type="inferred from homology"/>
<comment type="caution">
    <text evidence="7">The sequence shown here is derived from an EMBL/GenBank/DDBJ whole genome shotgun (WGS) entry which is preliminary data.</text>
</comment>
<dbReference type="InterPro" id="IPR000812">
    <property type="entry name" value="TFIIB"/>
</dbReference>
<gene>
    <name evidence="7" type="ORF">B1B_08711</name>
</gene>
<dbReference type="InterPro" id="IPR023486">
    <property type="entry name" value="TFIIB_CS"/>
</dbReference>
<dbReference type="Gene3D" id="1.10.472.10">
    <property type="entry name" value="Cyclin-like"/>
    <property type="match status" value="2"/>
</dbReference>
<evidence type="ECO:0000256" key="4">
    <source>
        <dbReference type="ARBA" id="ARBA00023015"/>
    </source>
</evidence>
<feature type="non-terminal residue" evidence="7">
    <location>
        <position position="181"/>
    </location>
</feature>
<dbReference type="PRINTS" id="PR00685">
    <property type="entry name" value="TIFACTORIIB"/>
</dbReference>
<dbReference type="Pfam" id="PF00382">
    <property type="entry name" value="TFIIB"/>
    <property type="match status" value="2"/>
</dbReference>
<dbReference type="SUPFAM" id="SSF47954">
    <property type="entry name" value="Cyclin-like"/>
    <property type="match status" value="2"/>
</dbReference>
<dbReference type="GO" id="GO:0003743">
    <property type="term" value="F:translation initiation factor activity"/>
    <property type="evidence" value="ECO:0007669"/>
    <property type="project" value="UniProtKB-KW"/>
</dbReference>
<dbReference type="InterPro" id="IPR013150">
    <property type="entry name" value="TFIIB_cyclin"/>
</dbReference>
<organism evidence="7">
    <name type="scientific">mine drainage metagenome</name>
    <dbReference type="NCBI Taxonomy" id="410659"/>
    <lineage>
        <taxon>unclassified sequences</taxon>
        <taxon>metagenomes</taxon>
        <taxon>ecological metagenomes</taxon>
    </lineage>
</organism>
<dbReference type="PANTHER" id="PTHR11618">
    <property type="entry name" value="TRANSCRIPTION INITIATION FACTOR IIB-RELATED"/>
    <property type="match status" value="1"/>
</dbReference>
<feature type="domain" description="Cyclin-like" evidence="6">
    <location>
        <begin position="10"/>
        <end position="91"/>
    </location>
</feature>
<dbReference type="PANTHER" id="PTHR11618:SF13">
    <property type="entry name" value="TRANSCRIPTION INITIATION FACTOR IIB"/>
    <property type="match status" value="1"/>
</dbReference>
<reference evidence="7" key="1">
    <citation type="submission" date="2013-08" db="EMBL/GenBank/DDBJ databases">
        <authorList>
            <person name="Mendez C."/>
            <person name="Richter M."/>
            <person name="Ferrer M."/>
            <person name="Sanchez J."/>
        </authorList>
    </citation>
    <scope>NUCLEOTIDE SEQUENCE</scope>
</reference>
<keyword evidence="7" id="KW-0648">Protein biosynthesis</keyword>
<reference evidence="7" key="2">
    <citation type="journal article" date="2014" name="ISME J.">
        <title>Microbial stratification in low pH oxic and suboxic macroscopic growths along an acid mine drainage.</title>
        <authorList>
            <person name="Mendez-Garcia C."/>
            <person name="Mesa V."/>
            <person name="Sprenger R.R."/>
            <person name="Richter M."/>
            <person name="Diez M.S."/>
            <person name="Solano J."/>
            <person name="Bargiela R."/>
            <person name="Golyshina O.V."/>
            <person name="Manteca A."/>
            <person name="Ramos J.L."/>
            <person name="Gallego J.R."/>
            <person name="Llorente I."/>
            <person name="Martins Dos Santos V.A."/>
            <person name="Jensen O.N."/>
            <person name="Pelaez A.I."/>
            <person name="Sanchez J."/>
            <person name="Ferrer M."/>
        </authorList>
    </citation>
    <scope>NUCLEOTIDE SEQUENCE</scope>
</reference>
<evidence type="ECO:0000256" key="5">
    <source>
        <dbReference type="ARBA" id="ARBA00023163"/>
    </source>
</evidence>
<keyword evidence="3" id="KW-0677">Repeat</keyword>
<dbReference type="PROSITE" id="PS00782">
    <property type="entry name" value="TFIIB"/>
    <property type="match status" value="1"/>
</dbReference>
<dbReference type="SMART" id="SM00385">
    <property type="entry name" value="CYCLIN"/>
    <property type="match status" value="2"/>
</dbReference>
<accession>T1BUL1</accession>
<dbReference type="GO" id="GO:0070897">
    <property type="term" value="P:transcription preinitiation complex assembly"/>
    <property type="evidence" value="ECO:0007669"/>
    <property type="project" value="InterPro"/>
</dbReference>
<dbReference type="GO" id="GO:0097550">
    <property type="term" value="C:transcription preinitiation complex"/>
    <property type="evidence" value="ECO:0007669"/>
    <property type="project" value="TreeGrafter"/>
</dbReference>
<keyword evidence="7" id="KW-0396">Initiation factor</keyword>
<evidence type="ECO:0000313" key="7">
    <source>
        <dbReference type="EMBL" id="EQD57600.1"/>
    </source>
</evidence>
<sequence length="181" mass="19418">VPGSSPRAEEVLRRASLQLGLPPLVQQAGIMVLTKGGEAKLFRGRSAASAAAASLYAACRRYSLPRTWTEVSQAAGITRAEFGRAYMALRRGLNLDLPPVGMTTYVRRFSEELKVSSRTVARALSLLDRVGDHPEASGVSPNGLAGAALYLASMEIGEPLRQSDIARVAQVTDVTLRHAFR</sequence>
<keyword evidence="4" id="KW-0805">Transcription regulation</keyword>
<evidence type="ECO:0000256" key="2">
    <source>
        <dbReference type="ARBA" id="ARBA00013932"/>
    </source>
</evidence>
<dbReference type="GO" id="GO:0017025">
    <property type="term" value="F:TBP-class protein binding"/>
    <property type="evidence" value="ECO:0007669"/>
    <property type="project" value="InterPro"/>
</dbReference>
<feature type="domain" description="Cyclin-like" evidence="6">
    <location>
        <begin position="104"/>
        <end position="181"/>
    </location>
</feature>
<evidence type="ECO:0000256" key="1">
    <source>
        <dbReference type="ARBA" id="ARBA00010857"/>
    </source>
</evidence>
<protein>
    <recommendedName>
        <fullName evidence="2">Transcription initiation factor IIB</fullName>
    </recommendedName>
</protein>
<dbReference type="EMBL" id="AUZY01005713">
    <property type="protein sequence ID" value="EQD57600.1"/>
    <property type="molecule type" value="Genomic_DNA"/>
</dbReference>
<keyword evidence="5" id="KW-0804">Transcription</keyword>
<comment type="similarity">
    <text evidence="1">Belongs to the TFIIB family.</text>
</comment>
<dbReference type="InterPro" id="IPR036915">
    <property type="entry name" value="Cyclin-like_sf"/>
</dbReference>
<evidence type="ECO:0000259" key="6">
    <source>
        <dbReference type="SMART" id="SM00385"/>
    </source>
</evidence>
<evidence type="ECO:0000256" key="3">
    <source>
        <dbReference type="ARBA" id="ARBA00022737"/>
    </source>
</evidence>
<dbReference type="AlphaFoldDB" id="T1BUL1"/>